<dbReference type="PANTHER" id="PTHR37999:SF3">
    <property type="entry name" value="MUCIN-3B-LIKE"/>
    <property type="match status" value="1"/>
</dbReference>
<sequence length="622" mass="66977">MELLWSSLLVLLLSHHMAEGQSITISSEITQSETDIKSSSLEISPGVAITEDTTVIYATITKDTTVTDATITEDTTATDATITEDTTATDATITEDTTATDATIPVDTTATDATIPVDTTTTDATITENTNATDAAITENTTTTDAAITENTTTTDAAITENTTTTDAAITENTTTTDAAITENTTTTDATITKDTTATDAAITEDTSTPTVTTTEDTSSPGVTTSNVTSSPDVTTPRHTSTRITTDGESTSTKTITCFASSPSTSTSVALSSHTTASSPTTSSSIPVGDCENGGNFEGGKCVCKPNFYGRKCEFVMSEIRPEIITSVDVTVTVENVLYNQELNDTNSQQYKEFDNRFQDAMSKVYEKLPNYQQVEIISIRSGSIIVEHRVVLLTFVEDYNSSLVQMETILNTTNCTDSTAEKLCFRPNTAQVVPAELKVQDACLNDATLPAEVRKYYVVKMIKGKVFCVSKCSENNDYSINCNNGQCSVTRQGPLCFCTSSDQFWFTGNHCQMSISKPGVYSGVPIATAALIIIIVTLSIFLHRRRGGPSKERLIDAEQWWYEDGFEMDNNLAGWNPGTTNNAAGSPRLSPPQDNFHPVLSNVDTCLKVKVPRPDVVSNNR</sequence>
<evidence type="ECO:0000256" key="3">
    <source>
        <dbReference type="SAM" id="SignalP"/>
    </source>
</evidence>
<dbReference type="SUPFAM" id="SSF82671">
    <property type="entry name" value="SEA domain"/>
    <property type="match status" value="1"/>
</dbReference>
<evidence type="ECO:0000259" key="4">
    <source>
        <dbReference type="PROSITE" id="PS50024"/>
    </source>
</evidence>
<feature type="signal peptide" evidence="3">
    <location>
        <begin position="1"/>
        <end position="20"/>
    </location>
</feature>
<dbReference type="OrthoDB" id="7493297at2759"/>
<feature type="compositionally biased region" description="Low complexity" evidence="1">
    <location>
        <begin position="204"/>
        <end position="221"/>
    </location>
</feature>
<dbReference type="CDD" id="cd00055">
    <property type="entry name" value="EGF_Lam"/>
    <property type="match status" value="1"/>
</dbReference>
<gene>
    <name evidence="6" type="primary">LOC108703411</name>
</gene>
<name>A0A8J0U4Z0_XENLA</name>
<feature type="compositionally biased region" description="Polar residues" evidence="1">
    <location>
        <begin position="222"/>
        <end position="234"/>
    </location>
</feature>
<dbReference type="PROSITE" id="PS50024">
    <property type="entry name" value="SEA"/>
    <property type="match status" value="1"/>
</dbReference>
<dbReference type="GO" id="GO:0071944">
    <property type="term" value="C:cell periphery"/>
    <property type="evidence" value="ECO:0007669"/>
    <property type="project" value="UniProtKB-ARBA"/>
</dbReference>
<dbReference type="AlphaFoldDB" id="A0A8J0U4Z0"/>
<dbReference type="InterPro" id="IPR053311">
    <property type="entry name" value="Mucosal_Integrity_Assoc"/>
</dbReference>
<dbReference type="RefSeq" id="XP_018095029.2">
    <property type="nucleotide sequence ID" value="XM_018239540.2"/>
</dbReference>
<evidence type="ECO:0000313" key="6">
    <source>
        <dbReference type="RefSeq" id="XP_018095029.2"/>
    </source>
</evidence>
<dbReference type="InterPro" id="IPR002049">
    <property type="entry name" value="LE_dom"/>
</dbReference>
<feature type="region of interest" description="Disordered" evidence="1">
    <location>
        <begin position="204"/>
        <end position="249"/>
    </location>
</feature>
<reference evidence="5" key="1">
    <citation type="submission" date="2024-06" db="UniProtKB">
        <authorList>
            <consortium name="RefSeq"/>
        </authorList>
    </citation>
    <scope>NUCLEOTIDE SEQUENCE [LARGE SCALE GENOMIC DNA]</scope>
    <source>
        <strain evidence="5">J_2021</strain>
    </source>
</reference>
<feature type="transmembrane region" description="Helical" evidence="2">
    <location>
        <begin position="521"/>
        <end position="543"/>
    </location>
</feature>
<reference evidence="6" key="2">
    <citation type="submission" date="2025-08" db="UniProtKB">
        <authorList>
            <consortium name="RefSeq"/>
        </authorList>
    </citation>
    <scope>IDENTIFICATION</scope>
    <source>
        <strain evidence="6">J_2021</strain>
        <tissue evidence="6">Erythrocytes</tissue>
    </source>
</reference>
<evidence type="ECO:0000313" key="5">
    <source>
        <dbReference type="Proteomes" id="UP000186698"/>
    </source>
</evidence>
<keyword evidence="3" id="KW-0732">Signal</keyword>
<evidence type="ECO:0000256" key="2">
    <source>
        <dbReference type="SAM" id="Phobius"/>
    </source>
</evidence>
<dbReference type="GeneID" id="108703411"/>
<keyword evidence="2" id="KW-1133">Transmembrane helix</keyword>
<dbReference type="InterPro" id="IPR000742">
    <property type="entry name" value="EGF"/>
</dbReference>
<dbReference type="Pfam" id="PF01390">
    <property type="entry name" value="SEA"/>
    <property type="match status" value="1"/>
</dbReference>
<protein>
    <submittedName>
        <fullName evidence="6">Mucin-17-like</fullName>
    </submittedName>
</protein>
<dbReference type="InterPro" id="IPR000082">
    <property type="entry name" value="SEA_dom"/>
</dbReference>
<keyword evidence="5" id="KW-1185">Reference proteome</keyword>
<dbReference type="InterPro" id="IPR036364">
    <property type="entry name" value="SEA_dom_sf"/>
</dbReference>
<dbReference type="Proteomes" id="UP000186698">
    <property type="component" value="Chromosome 3S"/>
</dbReference>
<feature type="compositionally biased region" description="Low complexity" evidence="1">
    <location>
        <begin position="235"/>
        <end position="245"/>
    </location>
</feature>
<dbReference type="KEGG" id="xla:108703411"/>
<evidence type="ECO:0000256" key="1">
    <source>
        <dbReference type="SAM" id="MobiDB-lite"/>
    </source>
</evidence>
<dbReference type="Gene3D" id="3.30.70.960">
    <property type="entry name" value="SEA domain"/>
    <property type="match status" value="1"/>
</dbReference>
<accession>A0A8J0U4Z0</accession>
<feature type="chain" id="PRO_5035294119" evidence="3">
    <location>
        <begin position="21"/>
        <end position="622"/>
    </location>
</feature>
<feature type="domain" description="SEA" evidence="4">
    <location>
        <begin position="322"/>
        <end position="438"/>
    </location>
</feature>
<organism evidence="5 6">
    <name type="scientific">Xenopus laevis</name>
    <name type="common">African clawed frog</name>
    <dbReference type="NCBI Taxonomy" id="8355"/>
    <lineage>
        <taxon>Eukaryota</taxon>
        <taxon>Metazoa</taxon>
        <taxon>Chordata</taxon>
        <taxon>Craniata</taxon>
        <taxon>Vertebrata</taxon>
        <taxon>Euteleostomi</taxon>
        <taxon>Amphibia</taxon>
        <taxon>Batrachia</taxon>
        <taxon>Anura</taxon>
        <taxon>Pipoidea</taxon>
        <taxon>Pipidae</taxon>
        <taxon>Xenopodinae</taxon>
        <taxon>Xenopus</taxon>
        <taxon>Xenopus</taxon>
    </lineage>
</organism>
<proteinExistence type="predicted"/>
<keyword evidence="2" id="KW-0812">Transmembrane</keyword>
<keyword evidence="2" id="KW-0472">Membrane</keyword>
<dbReference type="SMART" id="SM00200">
    <property type="entry name" value="SEA"/>
    <property type="match status" value="1"/>
</dbReference>
<dbReference type="PROSITE" id="PS00022">
    <property type="entry name" value="EGF_1"/>
    <property type="match status" value="1"/>
</dbReference>
<dbReference type="PANTHER" id="PTHR37999">
    <property type="entry name" value="MUCIN-17"/>
    <property type="match status" value="1"/>
</dbReference>